<dbReference type="Pfam" id="PF14109">
    <property type="entry name" value="GldH_lipo"/>
    <property type="match status" value="1"/>
</dbReference>
<evidence type="ECO:0000313" key="2">
    <source>
        <dbReference type="Proteomes" id="UP000199513"/>
    </source>
</evidence>
<dbReference type="InterPro" id="IPR020018">
    <property type="entry name" value="Motility-assoc_lipoprot_GldH"/>
</dbReference>
<reference evidence="1 2" key="1">
    <citation type="submission" date="2016-10" db="EMBL/GenBank/DDBJ databases">
        <authorList>
            <person name="de Groot N.N."/>
        </authorList>
    </citation>
    <scope>NUCLEOTIDE SEQUENCE [LARGE SCALE GENOMIC DNA]</scope>
    <source>
        <strain>GEY</strain>
        <strain evidence="2">DSM 9560</strain>
    </source>
</reference>
<accession>A0A1I2IT30</accession>
<dbReference type="Proteomes" id="UP000199513">
    <property type="component" value="Unassembled WGS sequence"/>
</dbReference>
<proteinExistence type="predicted"/>
<dbReference type="OrthoDB" id="982482at2"/>
<evidence type="ECO:0000313" key="1">
    <source>
        <dbReference type="EMBL" id="SFF44788.1"/>
    </source>
</evidence>
<dbReference type="EMBL" id="FONY01000035">
    <property type="protein sequence ID" value="SFF44788.1"/>
    <property type="molecule type" value="Genomic_DNA"/>
</dbReference>
<gene>
    <name evidence="1" type="ORF">SAMN04488541_103533</name>
</gene>
<keyword evidence="1" id="KW-0449">Lipoprotein</keyword>
<dbReference type="AlphaFoldDB" id="A0A1I2IT30"/>
<dbReference type="STRING" id="1003.SAMN04488541_103533"/>
<protein>
    <submittedName>
        <fullName evidence="1">Gliding motility-associated lipoprotein GldH</fullName>
    </submittedName>
</protein>
<dbReference type="RefSeq" id="WP_091548702.1">
    <property type="nucleotide sequence ID" value="NZ_FONY01000035.1"/>
</dbReference>
<keyword evidence="2" id="KW-1185">Reference proteome</keyword>
<name>A0A1I2IT30_9BACT</name>
<organism evidence="1 2">
    <name type="scientific">Thermoflexibacter ruber</name>
    <dbReference type="NCBI Taxonomy" id="1003"/>
    <lineage>
        <taxon>Bacteria</taxon>
        <taxon>Pseudomonadati</taxon>
        <taxon>Bacteroidota</taxon>
        <taxon>Cytophagia</taxon>
        <taxon>Cytophagales</taxon>
        <taxon>Thermoflexibacteraceae</taxon>
        <taxon>Thermoflexibacter</taxon>
    </lineage>
</organism>
<sequence length="151" mass="17413">MKKYFLALIINVLFFISCNTFYNEHQKLPNLKWERSQEIAFEVDVPEAKNYTINIHLRHTSQIQYGEIEVKLAIIPSASNDIQAIDKEIIIPIRDKQTGHLLGDAMGDICDTTYKFPFKFEKKGKYKLVLSQQTEDESVASIMEVGISIEK</sequence>
<dbReference type="PROSITE" id="PS51257">
    <property type="entry name" value="PROKAR_LIPOPROTEIN"/>
    <property type="match status" value="1"/>
</dbReference>